<gene>
    <name evidence="1" type="ORF">PV328_011700</name>
</gene>
<evidence type="ECO:0000313" key="1">
    <source>
        <dbReference type="EMBL" id="KAK0157239.1"/>
    </source>
</evidence>
<reference evidence="1" key="1">
    <citation type="journal article" date="2023" name="bioRxiv">
        <title>Scaffold-level genome assemblies of two parasitoid biocontrol wasps reveal the parthenogenesis mechanism and an associated novel virus.</title>
        <authorList>
            <person name="Inwood S."/>
            <person name="Skelly J."/>
            <person name="Guhlin J."/>
            <person name="Harrop T."/>
            <person name="Goldson S."/>
            <person name="Dearden P."/>
        </authorList>
    </citation>
    <scope>NUCLEOTIDE SEQUENCE</scope>
    <source>
        <strain evidence="1">Irish</strain>
        <tissue evidence="1">Whole body</tissue>
    </source>
</reference>
<dbReference type="AlphaFoldDB" id="A0AA39C3L7"/>
<sequence length="150" mass="16777">MAYGMHTSIMCSGVALITYNRSIITSIYQTLLLRNRPPESAHREAAEKISPHAAHMIVWRARESLMPKIPTTLQSFIDVKELLPNDFLTTYHGHFCTADNEVGLVFTSQQLLGAIKYWDTTELYIDGTFALSPQGADHQCLAAGDERPKP</sequence>
<dbReference type="EMBL" id="JAQQBS010001426">
    <property type="protein sequence ID" value="KAK0157239.1"/>
    <property type="molecule type" value="Genomic_DNA"/>
</dbReference>
<name>A0AA39C3L7_9HYME</name>
<evidence type="ECO:0000313" key="2">
    <source>
        <dbReference type="Proteomes" id="UP001168990"/>
    </source>
</evidence>
<keyword evidence="2" id="KW-1185">Reference proteome</keyword>
<dbReference type="Proteomes" id="UP001168990">
    <property type="component" value="Unassembled WGS sequence"/>
</dbReference>
<accession>A0AA39C3L7</accession>
<reference evidence="1" key="2">
    <citation type="submission" date="2023-03" db="EMBL/GenBank/DDBJ databases">
        <authorList>
            <person name="Inwood S.N."/>
            <person name="Skelly J.G."/>
            <person name="Guhlin J."/>
            <person name="Harrop T.W.R."/>
            <person name="Goldson S.G."/>
            <person name="Dearden P.K."/>
        </authorList>
    </citation>
    <scope>NUCLEOTIDE SEQUENCE</scope>
    <source>
        <strain evidence="1">Irish</strain>
        <tissue evidence="1">Whole body</tissue>
    </source>
</reference>
<comment type="caution">
    <text evidence="1">The sequence shown here is derived from an EMBL/GenBank/DDBJ whole genome shotgun (WGS) entry which is preliminary data.</text>
</comment>
<proteinExistence type="predicted"/>
<protein>
    <submittedName>
        <fullName evidence="1">Uncharacterized protein</fullName>
    </submittedName>
</protein>
<organism evidence="1 2">
    <name type="scientific">Microctonus aethiopoides</name>
    <dbReference type="NCBI Taxonomy" id="144406"/>
    <lineage>
        <taxon>Eukaryota</taxon>
        <taxon>Metazoa</taxon>
        <taxon>Ecdysozoa</taxon>
        <taxon>Arthropoda</taxon>
        <taxon>Hexapoda</taxon>
        <taxon>Insecta</taxon>
        <taxon>Pterygota</taxon>
        <taxon>Neoptera</taxon>
        <taxon>Endopterygota</taxon>
        <taxon>Hymenoptera</taxon>
        <taxon>Apocrita</taxon>
        <taxon>Ichneumonoidea</taxon>
        <taxon>Braconidae</taxon>
        <taxon>Euphorinae</taxon>
        <taxon>Microctonus</taxon>
    </lineage>
</organism>